<accession>A0A5P1ETB7</accession>
<sequence>MAEVIEIEGRPRSQPSSLSRSSRSQCPRSPQEQAQRLLRSRPSARRPAGRRATFVSSMEAARRVEDPTPPPLRGSRKRPLAAAAAEKSKETTALLHIAGGGGGRRAAAGKFGEVSFKCGGLGRFGRGICTAAAAAGGGWCGPGEDGRCGEAVPCGSGCSFGSSLEHGRRIPGGDSTGVL</sequence>
<dbReference type="AlphaFoldDB" id="A0A5P1ETB7"/>
<name>A0A5P1ETB7_ASPOF</name>
<proteinExistence type="predicted"/>
<evidence type="ECO:0000256" key="1">
    <source>
        <dbReference type="SAM" id="MobiDB-lite"/>
    </source>
</evidence>
<evidence type="ECO:0000313" key="2">
    <source>
        <dbReference type="EMBL" id="ONK67300.1"/>
    </source>
</evidence>
<dbReference type="EMBL" id="CM007386">
    <property type="protein sequence ID" value="ONK67300.1"/>
    <property type="molecule type" value="Genomic_DNA"/>
</dbReference>
<organism evidence="2 3">
    <name type="scientific">Asparagus officinalis</name>
    <name type="common">Garden asparagus</name>
    <dbReference type="NCBI Taxonomy" id="4686"/>
    <lineage>
        <taxon>Eukaryota</taxon>
        <taxon>Viridiplantae</taxon>
        <taxon>Streptophyta</taxon>
        <taxon>Embryophyta</taxon>
        <taxon>Tracheophyta</taxon>
        <taxon>Spermatophyta</taxon>
        <taxon>Magnoliopsida</taxon>
        <taxon>Liliopsida</taxon>
        <taxon>Asparagales</taxon>
        <taxon>Asparagaceae</taxon>
        <taxon>Asparagoideae</taxon>
        <taxon>Asparagus</taxon>
    </lineage>
</organism>
<keyword evidence="3" id="KW-1185">Reference proteome</keyword>
<dbReference type="Proteomes" id="UP000243459">
    <property type="component" value="Chromosome 6"/>
</dbReference>
<reference evidence="3" key="1">
    <citation type="journal article" date="2017" name="Nat. Commun.">
        <title>The asparagus genome sheds light on the origin and evolution of a young Y chromosome.</title>
        <authorList>
            <person name="Harkess A."/>
            <person name="Zhou J."/>
            <person name="Xu C."/>
            <person name="Bowers J.E."/>
            <person name="Van der Hulst R."/>
            <person name="Ayyampalayam S."/>
            <person name="Mercati F."/>
            <person name="Riccardi P."/>
            <person name="McKain M.R."/>
            <person name="Kakrana A."/>
            <person name="Tang H."/>
            <person name="Ray J."/>
            <person name="Groenendijk J."/>
            <person name="Arikit S."/>
            <person name="Mathioni S.M."/>
            <person name="Nakano M."/>
            <person name="Shan H."/>
            <person name="Telgmann-Rauber A."/>
            <person name="Kanno A."/>
            <person name="Yue Z."/>
            <person name="Chen H."/>
            <person name="Li W."/>
            <person name="Chen Y."/>
            <person name="Xu X."/>
            <person name="Zhang Y."/>
            <person name="Luo S."/>
            <person name="Chen H."/>
            <person name="Gao J."/>
            <person name="Mao Z."/>
            <person name="Pires J.C."/>
            <person name="Luo M."/>
            <person name="Kudrna D."/>
            <person name="Wing R.A."/>
            <person name="Meyers B.C."/>
            <person name="Yi K."/>
            <person name="Kong H."/>
            <person name="Lavrijsen P."/>
            <person name="Sunseri F."/>
            <person name="Falavigna A."/>
            <person name="Ye Y."/>
            <person name="Leebens-Mack J.H."/>
            <person name="Chen G."/>
        </authorList>
    </citation>
    <scope>NUCLEOTIDE SEQUENCE [LARGE SCALE GENOMIC DNA]</scope>
    <source>
        <strain evidence="3">cv. DH0086</strain>
    </source>
</reference>
<feature type="compositionally biased region" description="Low complexity" evidence="1">
    <location>
        <begin position="12"/>
        <end position="37"/>
    </location>
</feature>
<gene>
    <name evidence="2" type="ORF">A4U43_C06F18720</name>
</gene>
<protein>
    <submittedName>
        <fullName evidence="2">Uncharacterized protein</fullName>
    </submittedName>
</protein>
<feature type="region of interest" description="Disordered" evidence="1">
    <location>
        <begin position="1"/>
        <end position="88"/>
    </location>
</feature>
<feature type="compositionally biased region" description="Basic residues" evidence="1">
    <location>
        <begin position="38"/>
        <end position="49"/>
    </location>
</feature>
<dbReference type="Gramene" id="ONK67300">
    <property type="protein sequence ID" value="ONK67300"/>
    <property type="gene ID" value="A4U43_C06F18720"/>
</dbReference>
<evidence type="ECO:0000313" key="3">
    <source>
        <dbReference type="Proteomes" id="UP000243459"/>
    </source>
</evidence>